<dbReference type="PANTHER" id="PTHR32305:SF15">
    <property type="entry name" value="PROTEIN RHSA-RELATED"/>
    <property type="match status" value="1"/>
</dbReference>
<evidence type="ECO:0000259" key="2">
    <source>
        <dbReference type="Pfam" id="PF03527"/>
    </source>
</evidence>
<dbReference type="Proteomes" id="UP001519064">
    <property type="component" value="Unassembled WGS sequence"/>
</dbReference>
<protein>
    <submittedName>
        <fullName evidence="3">RHS domain-containing protein</fullName>
    </submittedName>
</protein>
<gene>
    <name evidence="3" type="ORF">ITI46_14335</name>
</gene>
<comment type="caution">
    <text evidence="3">The sequence shown here is derived from an EMBL/GenBank/DDBJ whole genome shotgun (WGS) entry which is preliminary data.</text>
</comment>
<accession>A0ABS3XBS3</accession>
<dbReference type="InterPro" id="IPR050708">
    <property type="entry name" value="T6SS_VgrG/RHS"/>
</dbReference>
<dbReference type="NCBIfam" id="TIGR03696">
    <property type="entry name" value="Rhs_assc_core"/>
    <property type="match status" value="1"/>
</dbReference>
<dbReference type="Pfam" id="PF03527">
    <property type="entry name" value="RHS"/>
    <property type="match status" value="1"/>
</dbReference>
<organism evidence="3 4">
    <name type="scientific">Streptomyces oryzae</name>
    <dbReference type="NCBI Taxonomy" id="1434886"/>
    <lineage>
        <taxon>Bacteria</taxon>
        <taxon>Bacillati</taxon>
        <taxon>Actinomycetota</taxon>
        <taxon>Actinomycetes</taxon>
        <taxon>Kitasatosporales</taxon>
        <taxon>Streptomycetaceae</taxon>
        <taxon>Streptomyces</taxon>
    </lineage>
</organism>
<evidence type="ECO:0000256" key="1">
    <source>
        <dbReference type="SAM" id="MobiDB-lite"/>
    </source>
</evidence>
<name>A0ABS3XBS3_9ACTN</name>
<dbReference type="InterPro" id="IPR001826">
    <property type="entry name" value="RHS"/>
</dbReference>
<feature type="domain" description="RHS protein conserved region" evidence="2">
    <location>
        <begin position="8"/>
        <end position="39"/>
    </location>
</feature>
<evidence type="ECO:0000313" key="4">
    <source>
        <dbReference type="Proteomes" id="UP001519064"/>
    </source>
</evidence>
<dbReference type="EMBL" id="JADKMA010000061">
    <property type="protein sequence ID" value="MBO8192836.1"/>
    <property type="molecule type" value="Genomic_DNA"/>
</dbReference>
<sequence length="214" mass="24111">MDSRFYAIVTDLVSTPRELVDSRGAITWRSQSALWGTTTWHTDSTTYTPLRFPGQYHDPETGLPYNYFRYYDPPTARYVTPDPLGLDPAPNNTTYVHNPVEHREQRTQRGCRAPATSSGSLARPGHFYPHEVNGPTHPGVQSAYEWGLRKSADSPASVLIGRMPEETYQKLISQGHVTVREVGEGVPPETIFHPDSFPELNKAMQWMDPITPGR</sequence>
<feature type="region of interest" description="Disordered" evidence="1">
    <location>
        <begin position="101"/>
        <end position="122"/>
    </location>
</feature>
<reference evidence="3 4" key="1">
    <citation type="submission" date="2020-11" db="EMBL/GenBank/DDBJ databases">
        <title>Streptomyces spirodelae sp. nov., isolated from duckweed.</title>
        <authorList>
            <person name="Saimee Y."/>
            <person name="Duangmal K."/>
        </authorList>
    </citation>
    <scope>NUCLEOTIDE SEQUENCE [LARGE SCALE GENOMIC DNA]</scope>
    <source>
        <strain evidence="3 4">S16-07</strain>
    </source>
</reference>
<dbReference type="PRINTS" id="PR00394">
    <property type="entry name" value="RHSPROTEIN"/>
</dbReference>
<dbReference type="PANTHER" id="PTHR32305">
    <property type="match status" value="1"/>
</dbReference>
<keyword evidence="4" id="KW-1185">Reference proteome</keyword>
<dbReference type="InterPro" id="IPR022385">
    <property type="entry name" value="Rhs_assc_core"/>
</dbReference>
<proteinExistence type="predicted"/>
<evidence type="ECO:0000313" key="3">
    <source>
        <dbReference type="EMBL" id="MBO8192836.1"/>
    </source>
</evidence>
<dbReference type="Gene3D" id="2.180.10.10">
    <property type="entry name" value="RHS repeat-associated core"/>
    <property type="match status" value="1"/>
</dbReference>